<evidence type="ECO:0000313" key="3">
    <source>
        <dbReference type="EMBL" id="PWU48359.1"/>
    </source>
</evidence>
<proteinExistence type="predicted"/>
<feature type="domain" description="ASPIC/UnbV" evidence="2">
    <location>
        <begin position="576"/>
        <end position="633"/>
    </location>
</feature>
<dbReference type="InterPro" id="IPR027039">
    <property type="entry name" value="Crtac1"/>
</dbReference>
<dbReference type="InterPro" id="IPR011519">
    <property type="entry name" value="UnbV_ASPIC"/>
</dbReference>
<evidence type="ECO:0000313" key="4">
    <source>
        <dbReference type="Proteomes" id="UP000245683"/>
    </source>
</evidence>
<keyword evidence="1" id="KW-0732">Signal</keyword>
<protein>
    <submittedName>
        <fullName evidence="3">RNA-binding protein</fullName>
    </submittedName>
</protein>
<dbReference type="PANTHER" id="PTHR16026:SF0">
    <property type="entry name" value="CARTILAGE ACIDIC PROTEIN 1"/>
    <property type="match status" value="1"/>
</dbReference>
<dbReference type="AlphaFoldDB" id="A0A317K6L4"/>
<evidence type="ECO:0000259" key="2">
    <source>
        <dbReference type="Pfam" id="PF07593"/>
    </source>
</evidence>
<keyword evidence="4" id="KW-1185">Reference proteome</keyword>
<evidence type="ECO:0000256" key="1">
    <source>
        <dbReference type="ARBA" id="ARBA00022729"/>
    </source>
</evidence>
<reference evidence="4" key="1">
    <citation type="submission" date="2018-05" db="EMBL/GenBank/DDBJ databases">
        <title>Micromonospora globispora sp. nov. and Micromonospora rugosa sp. nov., isolated from marine sediment.</title>
        <authorList>
            <person name="Carro L."/>
            <person name="Aysel V."/>
            <person name="Cetin D."/>
            <person name="Igual J.M."/>
            <person name="Klenk H.-P."/>
            <person name="Trujillo M.E."/>
            <person name="Sahin N."/>
        </authorList>
    </citation>
    <scope>NUCLEOTIDE SEQUENCE [LARGE SCALE GENOMIC DNA]</scope>
    <source>
        <strain evidence="4">S2904</strain>
    </source>
</reference>
<dbReference type="InterPro" id="IPR028994">
    <property type="entry name" value="Integrin_alpha_N"/>
</dbReference>
<dbReference type="InterPro" id="IPR013517">
    <property type="entry name" value="FG-GAP"/>
</dbReference>
<gene>
    <name evidence="3" type="ORF">DLJ46_12155</name>
</gene>
<dbReference type="SUPFAM" id="SSF69318">
    <property type="entry name" value="Integrin alpha N-terminal domain"/>
    <property type="match status" value="1"/>
</dbReference>
<accession>A0A317K6L4</accession>
<comment type="caution">
    <text evidence="3">The sequence shown here is derived from an EMBL/GenBank/DDBJ whole genome shotgun (WGS) entry which is preliminary data.</text>
</comment>
<sequence>MSQTVGWLRRQLAGVVALLLVLSLFLVARLPTASAAQRDGMASRYAFAPTSIALPGGFPTQTIRKVNKDYRNIAAWISSVGSGVALNDLDGDGLANDLCVTDPRTDQVSITPAPGAGADRYRPFALTNGALPMSRTMAPMGCVPGDFNEDGRIDLLVYLWGRTPIIHLARADAKALDAGAYEAVELVPGAGGSTYTGPLWNTDTAAVDDFDGDGHEDIYIGNYFPDGPVLDDSKDTGVAMNHSMSKGLNGGEDHIFRWTAGTGGARPTVRYAEAAGALPKAVSRGWALASGANDLDGDHLPELYLAHDFGPDRLLYNRSTPGRISFAPVVAPREPFVPKSKRVGADSFKGMGIDFGDLDGDGMYDMFVSNITTSFGLEESHFAFINDARGTADVRRQFRAGVAPFADRSAPLGLAWSGWGWDVKLADFNNSGSLVVAQTTGFVKGEVNRWPQLQELAMSNDQLLSNPLWWPHVVAGDDIGGSQRLHFFAKGAGGRYADLAPELGLDVPVPTRGIAVGDTDGDGRLDFAVARQWDEPVFYHNESPSPGAFLGLRLIRPAAPGDATAGALAAPGSPVVGAQVTVKTPDGRTLLGRVDGGSGHSGKRSQEVHIGLGMKVSGPVPVCLTWRDRGGQVHEQELQLNPGRHTIELGTQALER</sequence>
<dbReference type="OrthoDB" id="9816120at2"/>
<dbReference type="Gene3D" id="2.130.10.130">
    <property type="entry name" value="Integrin alpha, N-terminal"/>
    <property type="match status" value="2"/>
</dbReference>
<dbReference type="Proteomes" id="UP000245683">
    <property type="component" value="Unassembled WGS sequence"/>
</dbReference>
<dbReference type="PANTHER" id="PTHR16026">
    <property type="entry name" value="CARTILAGE ACIDIC PROTEIN 1"/>
    <property type="match status" value="1"/>
</dbReference>
<dbReference type="Pfam" id="PF07593">
    <property type="entry name" value="UnbV_ASPIC"/>
    <property type="match status" value="1"/>
</dbReference>
<dbReference type="EMBL" id="QGSV01000162">
    <property type="protein sequence ID" value="PWU48359.1"/>
    <property type="molecule type" value="Genomic_DNA"/>
</dbReference>
<name>A0A317K6L4_9ACTN</name>
<dbReference type="Pfam" id="PF13517">
    <property type="entry name" value="FG-GAP_3"/>
    <property type="match status" value="1"/>
</dbReference>
<organism evidence="3 4">
    <name type="scientific">Micromonospora globispora</name>
    <dbReference type="NCBI Taxonomy" id="1450148"/>
    <lineage>
        <taxon>Bacteria</taxon>
        <taxon>Bacillati</taxon>
        <taxon>Actinomycetota</taxon>
        <taxon>Actinomycetes</taxon>
        <taxon>Micromonosporales</taxon>
        <taxon>Micromonosporaceae</taxon>
        <taxon>Micromonospora</taxon>
    </lineage>
</organism>
<dbReference type="RefSeq" id="WP_109944773.1">
    <property type="nucleotide sequence ID" value="NZ_QGSV01000162.1"/>
</dbReference>